<reference evidence="2 3" key="1">
    <citation type="submission" date="2021-08" db="EMBL/GenBank/DDBJ databases">
        <title>Draft Genome Sequence of Phanerochaete sordida strain YK-624.</title>
        <authorList>
            <person name="Mori T."/>
            <person name="Dohra H."/>
            <person name="Suzuki T."/>
            <person name="Kawagishi H."/>
            <person name="Hirai H."/>
        </authorList>
    </citation>
    <scope>NUCLEOTIDE SEQUENCE [LARGE SCALE GENOMIC DNA]</scope>
    <source>
        <strain evidence="2 3">YK-624</strain>
    </source>
</reference>
<protein>
    <submittedName>
        <fullName evidence="2">Uncharacterized protein</fullName>
    </submittedName>
</protein>
<dbReference type="EMBL" id="BPQB01000002">
    <property type="protein sequence ID" value="GJE85484.1"/>
    <property type="molecule type" value="Genomic_DNA"/>
</dbReference>
<sequence>MTKLTYDWLDGQCDRGLKQHPLTNALRSDTTELADTGPVAARPSNRPQELTPQSRVGEQERARCVPVSPTHDKSMPSRDTFPPLSPRERVQFANLGTLAPARIQAHLYVMFRFQPATTDSSFGFAASFSQ</sequence>
<gene>
    <name evidence="2" type="ORF">PsYK624_015630</name>
</gene>
<feature type="region of interest" description="Disordered" evidence="1">
    <location>
        <begin position="20"/>
        <end position="85"/>
    </location>
</feature>
<accession>A0A9P3G045</accession>
<keyword evidence="3" id="KW-1185">Reference proteome</keyword>
<feature type="compositionally biased region" description="Polar residues" evidence="1">
    <location>
        <begin position="45"/>
        <end position="56"/>
    </location>
</feature>
<evidence type="ECO:0000313" key="3">
    <source>
        <dbReference type="Proteomes" id="UP000703269"/>
    </source>
</evidence>
<proteinExistence type="predicted"/>
<evidence type="ECO:0000313" key="2">
    <source>
        <dbReference type="EMBL" id="GJE85484.1"/>
    </source>
</evidence>
<comment type="caution">
    <text evidence="2">The sequence shown here is derived from an EMBL/GenBank/DDBJ whole genome shotgun (WGS) entry which is preliminary data.</text>
</comment>
<feature type="compositionally biased region" description="Polar residues" evidence="1">
    <location>
        <begin position="21"/>
        <end position="33"/>
    </location>
</feature>
<name>A0A9P3G045_9APHY</name>
<evidence type="ECO:0000256" key="1">
    <source>
        <dbReference type="SAM" id="MobiDB-lite"/>
    </source>
</evidence>
<organism evidence="2 3">
    <name type="scientific">Phanerochaete sordida</name>
    <dbReference type="NCBI Taxonomy" id="48140"/>
    <lineage>
        <taxon>Eukaryota</taxon>
        <taxon>Fungi</taxon>
        <taxon>Dikarya</taxon>
        <taxon>Basidiomycota</taxon>
        <taxon>Agaricomycotina</taxon>
        <taxon>Agaricomycetes</taxon>
        <taxon>Polyporales</taxon>
        <taxon>Phanerochaetaceae</taxon>
        <taxon>Phanerochaete</taxon>
    </lineage>
</organism>
<dbReference type="AlphaFoldDB" id="A0A9P3G045"/>
<dbReference type="Proteomes" id="UP000703269">
    <property type="component" value="Unassembled WGS sequence"/>
</dbReference>